<dbReference type="GO" id="GO:0004222">
    <property type="term" value="F:metalloendopeptidase activity"/>
    <property type="evidence" value="ECO:0007669"/>
    <property type="project" value="TreeGrafter"/>
</dbReference>
<feature type="compositionally biased region" description="Basic and acidic residues" evidence="1">
    <location>
        <begin position="52"/>
        <end position="74"/>
    </location>
</feature>
<dbReference type="GeneID" id="83002732"/>
<dbReference type="AlphaFoldDB" id="A0A415DTC1"/>
<dbReference type="EMBL" id="QRMS01000010">
    <property type="protein sequence ID" value="RHJ83116.1"/>
    <property type="molecule type" value="Genomic_DNA"/>
</dbReference>
<sequence>MRQVERKKGKDKVAAVLMLCFCLIALTSIFTIKASINKISNSANDVPVTKKTTTDQDKDADDQKKGQESDKSEEASASVPIVDSNKQSSKSNSFKLPIDADKGKVSKKYSMDMVIYNSTLDQYMTHPGMDIEAPQGTSVKAIANGTITDIYTDDAYGITIEITHSNGYISKYSNLSTDKLAEKGDTVKQGQVISNVGQTALYESMEPTHLHFELMKNGDLCNPAKFIKY</sequence>
<feature type="domain" description="M23ase beta-sheet core" evidence="2">
    <location>
        <begin position="125"/>
        <end position="223"/>
    </location>
</feature>
<dbReference type="Gene3D" id="2.70.70.10">
    <property type="entry name" value="Glucose Permease (Domain IIA)"/>
    <property type="match status" value="1"/>
</dbReference>
<dbReference type="RefSeq" id="WP_067532929.1">
    <property type="nucleotide sequence ID" value="NZ_AP025567.1"/>
</dbReference>
<evidence type="ECO:0000313" key="4">
    <source>
        <dbReference type="Proteomes" id="UP000284841"/>
    </source>
</evidence>
<evidence type="ECO:0000313" key="3">
    <source>
        <dbReference type="EMBL" id="RHJ83116.1"/>
    </source>
</evidence>
<feature type="region of interest" description="Disordered" evidence="1">
    <location>
        <begin position="45"/>
        <end position="95"/>
    </location>
</feature>
<proteinExistence type="predicted"/>
<feature type="compositionally biased region" description="Low complexity" evidence="1">
    <location>
        <begin position="84"/>
        <end position="93"/>
    </location>
</feature>
<dbReference type="InterPro" id="IPR016047">
    <property type="entry name" value="M23ase_b-sheet_dom"/>
</dbReference>
<dbReference type="OrthoDB" id="1938544at2"/>
<dbReference type="PANTHER" id="PTHR21666:SF270">
    <property type="entry name" value="MUREIN HYDROLASE ACTIVATOR ENVC"/>
    <property type="match status" value="1"/>
</dbReference>
<dbReference type="SUPFAM" id="SSF51261">
    <property type="entry name" value="Duplicated hybrid motif"/>
    <property type="match status" value="1"/>
</dbReference>
<protein>
    <submittedName>
        <fullName evidence="3">M23 family peptidase</fullName>
    </submittedName>
</protein>
<dbReference type="Pfam" id="PF01551">
    <property type="entry name" value="Peptidase_M23"/>
    <property type="match status" value="1"/>
</dbReference>
<dbReference type="InterPro" id="IPR050570">
    <property type="entry name" value="Cell_wall_metabolism_enzyme"/>
</dbReference>
<dbReference type="PANTHER" id="PTHR21666">
    <property type="entry name" value="PEPTIDASE-RELATED"/>
    <property type="match status" value="1"/>
</dbReference>
<dbReference type="STRING" id="1776384.GCA_900086585_00311"/>
<name>A0A415DTC1_9FIRM</name>
<reference evidence="3 4" key="1">
    <citation type="submission" date="2018-08" db="EMBL/GenBank/DDBJ databases">
        <title>A genome reference for cultivated species of the human gut microbiota.</title>
        <authorList>
            <person name="Zou Y."/>
            <person name="Xue W."/>
            <person name="Luo G."/>
        </authorList>
    </citation>
    <scope>NUCLEOTIDE SEQUENCE [LARGE SCALE GENOMIC DNA]</scope>
    <source>
        <strain evidence="3 4">AM07-24</strain>
    </source>
</reference>
<dbReference type="InterPro" id="IPR011055">
    <property type="entry name" value="Dup_hybrid_motif"/>
</dbReference>
<evidence type="ECO:0000256" key="1">
    <source>
        <dbReference type="SAM" id="MobiDB-lite"/>
    </source>
</evidence>
<keyword evidence="4" id="KW-1185">Reference proteome</keyword>
<gene>
    <name evidence="3" type="ORF">DW099_19155</name>
</gene>
<accession>A0A415DTC1</accession>
<dbReference type="CDD" id="cd12797">
    <property type="entry name" value="M23_peptidase"/>
    <property type="match status" value="1"/>
</dbReference>
<organism evidence="3 4">
    <name type="scientific">Emergencia timonensis</name>
    <dbReference type="NCBI Taxonomy" id="1776384"/>
    <lineage>
        <taxon>Bacteria</taxon>
        <taxon>Bacillati</taxon>
        <taxon>Bacillota</taxon>
        <taxon>Clostridia</taxon>
        <taxon>Peptostreptococcales</taxon>
        <taxon>Anaerovoracaceae</taxon>
        <taxon>Emergencia</taxon>
    </lineage>
</organism>
<dbReference type="Proteomes" id="UP000284841">
    <property type="component" value="Unassembled WGS sequence"/>
</dbReference>
<comment type="caution">
    <text evidence="3">The sequence shown here is derived from an EMBL/GenBank/DDBJ whole genome shotgun (WGS) entry which is preliminary data.</text>
</comment>
<evidence type="ECO:0000259" key="2">
    <source>
        <dbReference type="Pfam" id="PF01551"/>
    </source>
</evidence>